<dbReference type="PANTHER" id="PTHR30203:SF32">
    <property type="entry name" value="CATION EFFLUX SYSTEM PROTEIN CUSC"/>
    <property type="match status" value="1"/>
</dbReference>
<dbReference type="Gene3D" id="1.20.1600.10">
    <property type="entry name" value="Outer membrane efflux proteins (OEP)"/>
    <property type="match status" value="1"/>
</dbReference>
<dbReference type="PROSITE" id="PS51257">
    <property type="entry name" value="PROKAR_LIPOPROTEIN"/>
    <property type="match status" value="1"/>
</dbReference>
<proteinExistence type="inferred from homology"/>
<evidence type="ECO:0000313" key="3">
    <source>
        <dbReference type="EMBL" id="QTD55287.1"/>
    </source>
</evidence>
<dbReference type="NCBIfam" id="TIGR01845">
    <property type="entry name" value="outer_NodT"/>
    <property type="match status" value="1"/>
</dbReference>
<accession>A0ABX7T594</accession>
<dbReference type="Proteomes" id="UP000663923">
    <property type="component" value="Chromosome"/>
</dbReference>
<dbReference type="EMBL" id="CP071794">
    <property type="protein sequence ID" value="QTD55287.1"/>
    <property type="molecule type" value="Genomic_DNA"/>
</dbReference>
<keyword evidence="2" id="KW-0449">Lipoprotein</keyword>
<feature type="signal peptide" evidence="2">
    <location>
        <begin position="1"/>
        <end position="18"/>
    </location>
</feature>
<dbReference type="PANTHER" id="PTHR30203">
    <property type="entry name" value="OUTER MEMBRANE CATION EFFLUX PROTEIN"/>
    <property type="match status" value="1"/>
</dbReference>
<evidence type="ECO:0000256" key="2">
    <source>
        <dbReference type="RuleBase" id="RU362097"/>
    </source>
</evidence>
<dbReference type="InterPro" id="IPR010131">
    <property type="entry name" value="MdtP/NodT-like"/>
</dbReference>
<evidence type="ECO:0000313" key="4">
    <source>
        <dbReference type="Proteomes" id="UP000663923"/>
    </source>
</evidence>
<organism evidence="3 4">
    <name type="scientific">Parasphingorhabdus cellanae</name>
    <dbReference type="NCBI Taxonomy" id="2806553"/>
    <lineage>
        <taxon>Bacteria</taxon>
        <taxon>Pseudomonadati</taxon>
        <taxon>Pseudomonadota</taxon>
        <taxon>Alphaproteobacteria</taxon>
        <taxon>Sphingomonadales</taxon>
        <taxon>Sphingomonadaceae</taxon>
        <taxon>Parasphingorhabdus</taxon>
    </lineage>
</organism>
<dbReference type="SUPFAM" id="SSF56954">
    <property type="entry name" value="Outer membrane efflux proteins (OEP)"/>
    <property type="match status" value="1"/>
</dbReference>
<reference evidence="3 4" key="1">
    <citation type="submission" date="2021-03" db="EMBL/GenBank/DDBJ databases">
        <title>Complete genome of Parasphingorhabdus_sp.JHSY0214.</title>
        <authorList>
            <person name="Yoo J.H."/>
            <person name="Bae J.W."/>
        </authorList>
    </citation>
    <scope>NUCLEOTIDE SEQUENCE [LARGE SCALE GENOMIC DNA]</scope>
    <source>
        <strain evidence="3 4">JHSY0214</strain>
    </source>
</reference>
<keyword evidence="2" id="KW-0564">Palmitate</keyword>
<feature type="chain" id="PRO_5044983896" evidence="2">
    <location>
        <begin position="19"/>
        <end position="473"/>
    </location>
</feature>
<keyword evidence="4" id="KW-1185">Reference proteome</keyword>
<keyword evidence="2" id="KW-0732">Signal</keyword>
<protein>
    <submittedName>
        <fullName evidence="3">TolC family protein</fullName>
    </submittedName>
</protein>
<evidence type="ECO:0000256" key="1">
    <source>
        <dbReference type="ARBA" id="ARBA00007613"/>
    </source>
</evidence>
<sequence>MTQSVRIALVLTASLITAGCSTLGAKPDPALDPVRVIAPGTFALASDVASQDRKTLEHLLPIDDPAFTALRAAVEDSAPTLAAALARIDAARAMADGAQANRLPAVDIDASVTRSRINPNNFGDNLPPGISIDRNQTSYGGNITANWDADIFGGLRASARAANVRIDAATADAAAVRLGLISAVAANIVDWRTLQARATVLEEDLTAAENLMRLTDIRAKAGIAPGLDAVQAQSLIADARSRLAALPGERAVIVGALVTLTGQDTATILQSLKSEAAETDAPQPPLDTPSEMLRARPDIAAAEARLAAADADIAAAAAQRFPKLTLSGAIGLLSFALGDLFSNDSVVGSLGAGIAGPLLDFGRVDAQIDQSKANAREAFAIYRGTVFTALGEAETAYGQVASIDAEVTSLTAQERLEKDAEYLLGIRYRNGLSDFRDVLNARRVLNNTRTQGAITKGRALRARVALWQALGGS</sequence>
<name>A0ABX7T594_9SPHN</name>
<dbReference type="Gene3D" id="2.20.200.10">
    <property type="entry name" value="Outer membrane efflux proteins (OEP)"/>
    <property type="match status" value="1"/>
</dbReference>
<comment type="subcellular location">
    <subcellularLocation>
        <location evidence="2">Cell membrane</location>
        <topology evidence="2">Lipid-anchor</topology>
    </subcellularLocation>
</comment>
<dbReference type="InterPro" id="IPR003423">
    <property type="entry name" value="OMP_efflux"/>
</dbReference>
<keyword evidence="2" id="KW-0472">Membrane</keyword>
<dbReference type="Pfam" id="PF02321">
    <property type="entry name" value="OEP"/>
    <property type="match status" value="2"/>
</dbReference>
<dbReference type="RefSeq" id="WP_207987111.1">
    <property type="nucleotide sequence ID" value="NZ_CP071794.1"/>
</dbReference>
<gene>
    <name evidence="3" type="ORF">J4G78_13830</name>
</gene>
<keyword evidence="2" id="KW-0812">Transmembrane</keyword>
<keyword evidence="2" id="KW-1134">Transmembrane beta strand</keyword>
<comment type="similarity">
    <text evidence="1 2">Belongs to the outer membrane factor (OMF) (TC 1.B.17) family.</text>
</comment>